<protein>
    <recommendedName>
        <fullName evidence="9 10">Phosphogluconate dehydratase</fullName>
        <ecNumber evidence="9 10">4.2.1.12</ecNumber>
    </recommendedName>
</protein>
<keyword evidence="4 9" id="KW-0408">Iron</keyword>
<dbReference type="GO" id="GO:0005829">
    <property type="term" value="C:cytosol"/>
    <property type="evidence" value="ECO:0007669"/>
    <property type="project" value="TreeGrafter"/>
</dbReference>
<evidence type="ECO:0000256" key="6">
    <source>
        <dbReference type="ARBA" id="ARBA00023064"/>
    </source>
</evidence>
<dbReference type="EC" id="4.2.1.12" evidence="9 10"/>
<evidence type="ECO:0000256" key="4">
    <source>
        <dbReference type="ARBA" id="ARBA00023004"/>
    </source>
</evidence>
<evidence type="ECO:0000256" key="9">
    <source>
        <dbReference type="HAMAP-Rule" id="MF_02094"/>
    </source>
</evidence>
<dbReference type="Gene3D" id="3.50.30.80">
    <property type="entry name" value="IlvD/EDD C-terminal domain-like"/>
    <property type="match status" value="1"/>
</dbReference>
<dbReference type="InterPro" id="IPR042096">
    <property type="entry name" value="Dihydro-acid_dehy_C"/>
</dbReference>
<comment type="cofactor">
    <cofactor evidence="9">
        <name>[4Fe-4S] cluster</name>
        <dbReference type="ChEBI" id="CHEBI:49883"/>
    </cofactor>
    <text evidence="9">Binds 1 [4Fe-4S] cluster.</text>
</comment>
<feature type="domain" description="Dihydroxy-acid/6-phosphogluconate dehydratase C-terminal" evidence="13">
    <location>
        <begin position="457"/>
        <end position="651"/>
    </location>
</feature>
<dbReference type="eggNOG" id="COG0129">
    <property type="taxonomic scope" value="Bacteria"/>
</dbReference>
<dbReference type="SUPFAM" id="SSF52016">
    <property type="entry name" value="LeuD/IlvD-like"/>
    <property type="match status" value="1"/>
</dbReference>
<keyword evidence="15" id="KW-1185">Reference proteome</keyword>
<dbReference type="InterPro" id="IPR020558">
    <property type="entry name" value="DiOHA_6PGluconate_deHydtase_CS"/>
</dbReference>
<dbReference type="AlphaFoldDB" id="Q1GWQ7"/>
<evidence type="ECO:0000256" key="10">
    <source>
        <dbReference type="NCBIfam" id="TIGR01196"/>
    </source>
</evidence>
<dbReference type="GO" id="GO:0004456">
    <property type="term" value="F:phosphogluconate dehydratase activity"/>
    <property type="evidence" value="ECO:0007669"/>
    <property type="project" value="UniProtKB-UniRule"/>
</dbReference>
<evidence type="ECO:0000256" key="5">
    <source>
        <dbReference type="ARBA" id="ARBA00023014"/>
    </source>
</evidence>
<dbReference type="PANTHER" id="PTHR43661">
    <property type="entry name" value="D-XYLONATE DEHYDRATASE"/>
    <property type="match status" value="1"/>
</dbReference>
<dbReference type="STRING" id="317655.Sala_0191"/>
<feature type="binding site" evidence="9">
    <location>
        <position position="273"/>
    </location>
    <ligand>
        <name>[4Fe-4S] cluster</name>
        <dbReference type="ChEBI" id="CHEBI:49883"/>
    </ligand>
</feature>
<evidence type="ECO:0000259" key="13">
    <source>
        <dbReference type="Pfam" id="PF24877"/>
    </source>
</evidence>
<keyword evidence="8 9" id="KW-0119">Carbohydrate metabolism</keyword>
<keyword evidence="6 9" id="KW-0311">Gluconate utilization</keyword>
<keyword evidence="3 9" id="KW-0479">Metal-binding</keyword>
<dbReference type="GO" id="GO:0051539">
    <property type="term" value="F:4 iron, 4 sulfur cluster binding"/>
    <property type="evidence" value="ECO:0007669"/>
    <property type="project" value="UniProtKB-UniRule"/>
</dbReference>
<dbReference type="GO" id="GO:0009255">
    <property type="term" value="P:Entner-Doudoroff pathway through 6-phosphogluconate"/>
    <property type="evidence" value="ECO:0007669"/>
    <property type="project" value="UniProtKB-UniRule"/>
</dbReference>
<organism evidence="14 15">
    <name type="scientific">Sphingopyxis alaskensis (strain DSM 13593 / LMG 18877 / RB2256)</name>
    <name type="common">Sphingomonas alaskensis</name>
    <dbReference type="NCBI Taxonomy" id="317655"/>
    <lineage>
        <taxon>Bacteria</taxon>
        <taxon>Pseudomonadati</taxon>
        <taxon>Pseudomonadota</taxon>
        <taxon>Alphaproteobacteria</taxon>
        <taxon>Sphingomonadales</taxon>
        <taxon>Sphingomonadaceae</taxon>
        <taxon>Sphingopyxis</taxon>
    </lineage>
</organism>
<feature type="region of interest" description="Disordered" evidence="11">
    <location>
        <begin position="20"/>
        <end position="47"/>
    </location>
</feature>
<evidence type="ECO:0000259" key="12">
    <source>
        <dbReference type="Pfam" id="PF00920"/>
    </source>
</evidence>
<dbReference type="PANTHER" id="PTHR43661:SF1">
    <property type="entry name" value="PHOSPHOGLUCONATE DEHYDRATASE"/>
    <property type="match status" value="1"/>
</dbReference>
<dbReference type="GO" id="GO:0019521">
    <property type="term" value="P:D-gluconate metabolic process"/>
    <property type="evidence" value="ECO:0007669"/>
    <property type="project" value="UniProtKB-KW"/>
</dbReference>
<name>Q1GWQ7_SPHAL</name>
<dbReference type="Pfam" id="PF00920">
    <property type="entry name" value="ILVD_EDD_N"/>
    <property type="match status" value="1"/>
</dbReference>
<comment type="pathway">
    <text evidence="9">Carbohydrate metabolism; Entner-Doudoroff pathway.</text>
</comment>
<dbReference type="SUPFAM" id="SSF143975">
    <property type="entry name" value="IlvD/EDD N-terminal domain-like"/>
    <property type="match status" value="1"/>
</dbReference>
<accession>Q1GWQ7</accession>
<evidence type="ECO:0000256" key="1">
    <source>
        <dbReference type="ARBA" id="ARBA00006486"/>
    </source>
</evidence>
<dbReference type="NCBIfam" id="TIGR01196">
    <property type="entry name" value="edd"/>
    <property type="match status" value="1"/>
</dbReference>
<dbReference type="PROSITE" id="PS00887">
    <property type="entry name" value="ILVD_EDD_2"/>
    <property type="match status" value="1"/>
</dbReference>
<comment type="function">
    <text evidence="9">Catalyzes the dehydration of 6-phospho-D-gluconate to 2-dehydro-3-deoxy-6-phospho-D-gluconate.</text>
</comment>
<dbReference type="KEGG" id="sal:Sala_0191"/>
<evidence type="ECO:0000256" key="2">
    <source>
        <dbReference type="ARBA" id="ARBA00022485"/>
    </source>
</evidence>
<dbReference type="GO" id="GO:0046872">
    <property type="term" value="F:metal ion binding"/>
    <property type="evidence" value="ECO:0007669"/>
    <property type="project" value="UniProtKB-KW"/>
</dbReference>
<sequence>MARSAWAQLDEGRCRRFRRCRSHPHPASTSEQARKSAHPSPPRGEDFGIVMTPLHPTIAAVTDRIIARSAPRRAAYLDLMDRQRDAGTNRGNLSCGNLAHGFAAAGDDKPVIRTGAAMNIGIVTAYNDMLSAHQPYGRYPEQIKLFAREVGVTAQVAGGVPAMCDGVTQGQAGMDLSLFSRDNIAQGTVIALSHAMFEGALLLGICDKIVPGLLIGALRFGHLPQILVPAGPMPSGLANKEKQRVRQLYAEGKATRDELLEAEAASYHGAGTCTFYGTANSNQMMMELMGLHIPGSAFTNPGTKLRQALTRAATHRIAQIGWDGDDYRPLGRCIDEKAIVNAAIGLLATGGSTNHAIHLPAIARAAGIIIDWQDFDELSHAVPLLARVYPNGAGDVNQFHAAGGIGFVVRELLGAGLLHGDVLTVGGTMADYAAEPVLVNDELHWQAAPGQSRDDTMLRPVADPFSPDGGMRLLTGNLGRAIIKTSAVAEDRWTIEAPARIFDDQNQVLAAFKAGELDRDVVVVVRFQGPRANGMPELHKLTPALGVLQDKGYRVALLTDGRMSGASGKVPAVIHLSPEALPGPDGMSGPLAYLRDGDMVRVCAVRGEVAALVDETEWAARSPAAAPPPAVGVGRELFALFRHHADEAEKGGSAVLAAMEAVT</sequence>
<evidence type="ECO:0000256" key="3">
    <source>
        <dbReference type="ARBA" id="ARBA00022723"/>
    </source>
</evidence>
<comment type="catalytic activity">
    <reaction evidence="9">
        <text>6-phospho-D-gluconate = 2-dehydro-3-deoxy-6-phospho-D-gluconate + H2O</text>
        <dbReference type="Rhea" id="RHEA:17277"/>
        <dbReference type="ChEBI" id="CHEBI:15377"/>
        <dbReference type="ChEBI" id="CHEBI:57569"/>
        <dbReference type="ChEBI" id="CHEBI:58759"/>
        <dbReference type="EC" id="4.2.1.12"/>
    </reaction>
</comment>
<dbReference type="UniPathway" id="UPA00226"/>
<dbReference type="EMBL" id="CP000356">
    <property type="protein sequence ID" value="ABF51915.1"/>
    <property type="molecule type" value="Genomic_DNA"/>
</dbReference>
<dbReference type="InterPro" id="IPR037237">
    <property type="entry name" value="IlvD/EDD_N"/>
</dbReference>
<dbReference type="Pfam" id="PF24877">
    <property type="entry name" value="ILV_EDD_C"/>
    <property type="match status" value="1"/>
</dbReference>
<comment type="similarity">
    <text evidence="1 9">Belongs to the IlvD/Edd family.</text>
</comment>
<keyword evidence="5 9" id="KW-0411">Iron-sulfur</keyword>
<evidence type="ECO:0000313" key="15">
    <source>
        <dbReference type="Proteomes" id="UP000006578"/>
    </source>
</evidence>
<keyword evidence="7 9" id="KW-0456">Lyase</keyword>
<evidence type="ECO:0000313" key="14">
    <source>
        <dbReference type="EMBL" id="ABF51915.1"/>
    </source>
</evidence>
<evidence type="ECO:0000256" key="7">
    <source>
        <dbReference type="ARBA" id="ARBA00023239"/>
    </source>
</evidence>
<reference evidence="14 15" key="1">
    <citation type="journal article" date="2009" name="Proc. Natl. Acad. Sci. U.S.A.">
        <title>The genomic basis of trophic strategy in marine bacteria.</title>
        <authorList>
            <person name="Lauro F.M."/>
            <person name="McDougald D."/>
            <person name="Thomas T."/>
            <person name="Williams T.J."/>
            <person name="Egan S."/>
            <person name="Rice S."/>
            <person name="DeMaere M.Z."/>
            <person name="Ting L."/>
            <person name="Ertan H."/>
            <person name="Johnson J."/>
            <person name="Ferriera S."/>
            <person name="Lapidus A."/>
            <person name="Anderson I."/>
            <person name="Kyrpides N."/>
            <person name="Munk A.C."/>
            <person name="Detter C."/>
            <person name="Han C.S."/>
            <person name="Brown M.V."/>
            <person name="Robb F.T."/>
            <person name="Kjelleberg S."/>
            <person name="Cavicchioli R."/>
        </authorList>
    </citation>
    <scope>NUCLEOTIDE SEQUENCE [LARGE SCALE GENOMIC DNA]</scope>
    <source>
        <strain evidence="15">DSM 13593 / LMG 18877 / RB2256</strain>
    </source>
</reference>
<dbReference type="HAMAP" id="MF_02094">
    <property type="entry name" value="Edd"/>
    <property type="match status" value="1"/>
</dbReference>
<dbReference type="InterPro" id="IPR004786">
    <property type="entry name" value="6-phosphgluc_deHydtase"/>
</dbReference>
<keyword evidence="2 9" id="KW-0004">4Fe-4S</keyword>
<evidence type="ECO:0000256" key="11">
    <source>
        <dbReference type="SAM" id="MobiDB-lite"/>
    </source>
</evidence>
<proteinExistence type="inferred from homology"/>
<feature type="binding site" evidence="9">
    <location>
        <position position="206"/>
    </location>
    <ligand>
        <name>[4Fe-4S] cluster</name>
        <dbReference type="ChEBI" id="CHEBI:49883"/>
    </ligand>
</feature>
<feature type="domain" description="Dihydroxy-acid/6-phosphogluconate dehydratase N-terminal" evidence="12">
    <location>
        <begin position="119"/>
        <end position="428"/>
    </location>
</feature>
<gene>
    <name evidence="9" type="primary">edd</name>
    <name evidence="14" type="ordered locus">Sala_0191</name>
</gene>
<dbReference type="InterPro" id="IPR000581">
    <property type="entry name" value="ILV_EDD_N"/>
</dbReference>
<dbReference type="HOGENOM" id="CLU_014271_1_2_5"/>
<dbReference type="Proteomes" id="UP000006578">
    <property type="component" value="Chromosome"/>
</dbReference>
<dbReference type="InterPro" id="IPR056740">
    <property type="entry name" value="ILV_EDD_C"/>
</dbReference>
<dbReference type="PROSITE" id="PS00886">
    <property type="entry name" value="ILVD_EDD_1"/>
    <property type="match status" value="1"/>
</dbReference>
<evidence type="ECO:0000256" key="8">
    <source>
        <dbReference type="ARBA" id="ARBA00023277"/>
    </source>
</evidence>